<dbReference type="InterPro" id="IPR001100">
    <property type="entry name" value="Pyr_nuc-diS_OxRdtase"/>
</dbReference>
<dbReference type="PRINTS" id="PR00470">
    <property type="entry name" value="TRYPANRDTASE"/>
</dbReference>
<sequence>MTEFDHDLFVIGGGSGGVRAARFAAQRGARVAMAESGRMGGTCVNVGCIPKKLYSYGAHYAEAFTESAGFGWRLPGTPTLDWATLKTNRATEITRLNGIYDGLMSGANVLRLQGHARLLDAHTVEVALEGGATMRHHARHILIATGGTPFVPDVPGRELAVTSDDMFDLPVFPRRLAVVGGGYIACEMASIFHGLGAQVTLLYRGEQILRGFDDEVRDFTAEEMRKHGVEIRTHADVARIEAAGAARRVHLKDGSAIEADVVLYATGRHANTAGLGLDALGVRLSPSGAIEVDERFATSVPGIYAIGDVVGRLELTPVALAEGMVLADELFGPPPGQAARRMDYANIPTAVFTHPPIGTVGLSEQQARAQFGAVQVFRSDFKPLKHTVSGGSERTLVKLIVDAKTDRVLGLHMVGADAGEIVQGFAVALKCGATKAQFDATIGIHPTSAEEFVTLRQVSRT</sequence>
<evidence type="ECO:0000256" key="5">
    <source>
        <dbReference type="ARBA" id="ARBA00013018"/>
    </source>
</evidence>
<dbReference type="PIRSF" id="PIRSF000350">
    <property type="entry name" value="Mercury_reductase_MerA"/>
    <property type="match status" value="1"/>
</dbReference>
<feature type="domain" description="FAD/NAD(P)-binding" evidence="17">
    <location>
        <begin position="7"/>
        <end position="323"/>
    </location>
</feature>
<dbReference type="InterPro" id="IPR004099">
    <property type="entry name" value="Pyr_nucl-diS_OxRdtase_dimer"/>
</dbReference>
<evidence type="ECO:0000256" key="1">
    <source>
        <dbReference type="ARBA" id="ARBA00001974"/>
    </source>
</evidence>
<organism evidence="18 19">
    <name type="scientific">Ottowia pentelensis</name>
    <dbReference type="NCBI Taxonomy" id="511108"/>
    <lineage>
        <taxon>Bacteria</taxon>
        <taxon>Pseudomonadati</taxon>
        <taxon>Pseudomonadota</taxon>
        <taxon>Betaproteobacteria</taxon>
        <taxon>Burkholderiales</taxon>
        <taxon>Comamonadaceae</taxon>
        <taxon>Ottowia</taxon>
    </lineage>
</organism>
<evidence type="ECO:0000256" key="11">
    <source>
        <dbReference type="ARBA" id="ARBA00023157"/>
    </source>
</evidence>
<dbReference type="Gene3D" id="3.50.50.60">
    <property type="entry name" value="FAD/NAD(P)-binding domain"/>
    <property type="match status" value="2"/>
</dbReference>
<keyword evidence="12 15" id="KW-0676">Redox-active center</keyword>
<dbReference type="RefSeq" id="WP_377478481.1">
    <property type="nucleotide sequence ID" value="NZ_JBHLTN010000001.1"/>
</dbReference>
<dbReference type="SUPFAM" id="SSF51905">
    <property type="entry name" value="FAD/NAD(P)-binding domain"/>
    <property type="match status" value="1"/>
</dbReference>
<keyword evidence="10 15" id="KW-0560">Oxidoreductase</keyword>
<dbReference type="PROSITE" id="PS00076">
    <property type="entry name" value="PYRIDINE_REDOX_1"/>
    <property type="match status" value="1"/>
</dbReference>
<dbReference type="PRINTS" id="PR00411">
    <property type="entry name" value="PNDRDTASEI"/>
</dbReference>
<dbReference type="EC" id="1.8.1.12" evidence="5"/>
<evidence type="ECO:0000256" key="8">
    <source>
        <dbReference type="ARBA" id="ARBA00022630"/>
    </source>
</evidence>
<comment type="function">
    <text evidence="2">Trypanothione is the parasite analog of glutathione; this enzyme is the equivalent of glutathione reductase.</text>
</comment>
<dbReference type="Pfam" id="PF02852">
    <property type="entry name" value="Pyr_redox_dim"/>
    <property type="match status" value="1"/>
</dbReference>
<evidence type="ECO:0000313" key="19">
    <source>
        <dbReference type="Proteomes" id="UP001589834"/>
    </source>
</evidence>
<evidence type="ECO:0000256" key="10">
    <source>
        <dbReference type="ARBA" id="ARBA00023002"/>
    </source>
</evidence>
<comment type="subcellular location">
    <subcellularLocation>
        <location evidence="3">Cytoplasm</location>
    </subcellularLocation>
</comment>
<evidence type="ECO:0000313" key="18">
    <source>
        <dbReference type="EMBL" id="MFC0590939.1"/>
    </source>
</evidence>
<comment type="caution">
    <text evidence="18">The sequence shown here is derived from an EMBL/GenBank/DDBJ whole genome shotgun (WGS) entry which is preliminary data.</text>
</comment>
<evidence type="ECO:0000256" key="7">
    <source>
        <dbReference type="ARBA" id="ARBA00022490"/>
    </source>
</evidence>
<evidence type="ECO:0000256" key="3">
    <source>
        <dbReference type="ARBA" id="ARBA00004496"/>
    </source>
</evidence>
<accession>A0ABV6PM88</accession>
<comment type="similarity">
    <text evidence="4 15">Belongs to the class-I pyridine nucleotide-disulfide oxidoreductase family.</text>
</comment>
<evidence type="ECO:0000256" key="9">
    <source>
        <dbReference type="ARBA" id="ARBA00022827"/>
    </source>
</evidence>
<evidence type="ECO:0000256" key="4">
    <source>
        <dbReference type="ARBA" id="ARBA00007532"/>
    </source>
</evidence>
<dbReference type="PRINTS" id="PR00368">
    <property type="entry name" value="FADPNR"/>
</dbReference>
<dbReference type="Proteomes" id="UP001589834">
    <property type="component" value="Unassembled WGS sequence"/>
</dbReference>
<keyword evidence="11" id="KW-1015">Disulfide bond</keyword>
<evidence type="ECO:0000256" key="15">
    <source>
        <dbReference type="RuleBase" id="RU003691"/>
    </source>
</evidence>
<evidence type="ECO:0000256" key="2">
    <source>
        <dbReference type="ARBA" id="ARBA00003667"/>
    </source>
</evidence>
<dbReference type="NCBIfam" id="NF004776">
    <property type="entry name" value="PRK06116.1"/>
    <property type="match status" value="1"/>
</dbReference>
<evidence type="ECO:0000256" key="12">
    <source>
        <dbReference type="ARBA" id="ARBA00023284"/>
    </source>
</evidence>
<evidence type="ECO:0000256" key="6">
    <source>
        <dbReference type="ARBA" id="ARBA00013602"/>
    </source>
</evidence>
<dbReference type="InterPro" id="IPR016156">
    <property type="entry name" value="FAD/NAD-linked_Rdtase_dimer_sf"/>
</dbReference>
<evidence type="ECO:0000256" key="13">
    <source>
        <dbReference type="ARBA" id="ARBA00029937"/>
    </source>
</evidence>
<dbReference type="InterPro" id="IPR001864">
    <property type="entry name" value="Trypnth_redctse"/>
</dbReference>
<dbReference type="SUPFAM" id="SSF55424">
    <property type="entry name" value="FAD/NAD-linked reductases, dimerisation (C-terminal) domain"/>
    <property type="match status" value="1"/>
</dbReference>
<comment type="catalytic activity">
    <reaction evidence="14">
        <text>trypanothione + NADP(+) = trypanothione disulfide + NADPH + H(+)</text>
        <dbReference type="Rhea" id="RHEA:16757"/>
        <dbReference type="ChEBI" id="CHEBI:15378"/>
        <dbReference type="ChEBI" id="CHEBI:57783"/>
        <dbReference type="ChEBI" id="CHEBI:58290"/>
        <dbReference type="ChEBI" id="CHEBI:58349"/>
        <dbReference type="ChEBI" id="CHEBI:58661"/>
        <dbReference type="EC" id="1.8.1.12"/>
    </reaction>
</comment>
<dbReference type="InterPro" id="IPR046952">
    <property type="entry name" value="GSHR/TRXR-like"/>
</dbReference>
<keyword evidence="9 15" id="KW-0274">FAD</keyword>
<comment type="cofactor">
    <cofactor evidence="1">
        <name>FAD</name>
        <dbReference type="ChEBI" id="CHEBI:57692"/>
    </cofactor>
</comment>
<dbReference type="Gene3D" id="3.30.390.30">
    <property type="match status" value="1"/>
</dbReference>
<dbReference type="EMBL" id="JBHLTN010000001">
    <property type="protein sequence ID" value="MFC0590939.1"/>
    <property type="molecule type" value="Genomic_DNA"/>
</dbReference>
<name>A0ABV6PM88_9BURK</name>
<dbReference type="InterPro" id="IPR012999">
    <property type="entry name" value="Pyr_OxRdtase_I_AS"/>
</dbReference>
<feature type="domain" description="Pyridine nucleotide-disulphide oxidoreductase dimerisation" evidence="16">
    <location>
        <begin position="347"/>
        <end position="455"/>
    </location>
</feature>
<evidence type="ECO:0000259" key="16">
    <source>
        <dbReference type="Pfam" id="PF02852"/>
    </source>
</evidence>
<dbReference type="PANTHER" id="PTHR42737:SF2">
    <property type="entry name" value="GLUTATHIONE REDUCTASE"/>
    <property type="match status" value="1"/>
</dbReference>
<keyword evidence="8 15" id="KW-0285">Flavoprotein</keyword>
<protein>
    <recommendedName>
        <fullName evidence="6">Trypanothione reductase</fullName>
        <ecNumber evidence="5">1.8.1.12</ecNumber>
    </recommendedName>
    <alternativeName>
        <fullName evidence="13">N(1),N(8)-bis(glutathionyl)spermidine reductase</fullName>
    </alternativeName>
</protein>
<evidence type="ECO:0000256" key="14">
    <source>
        <dbReference type="ARBA" id="ARBA00049331"/>
    </source>
</evidence>
<keyword evidence="7" id="KW-0963">Cytoplasm</keyword>
<gene>
    <name evidence="18" type="primary">gorA</name>
    <name evidence="18" type="ORF">ACFFGG_00040</name>
</gene>
<dbReference type="InterPro" id="IPR036188">
    <property type="entry name" value="FAD/NAD-bd_sf"/>
</dbReference>
<reference evidence="18 19" key="1">
    <citation type="submission" date="2024-09" db="EMBL/GenBank/DDBJ databases">
        <authorList>
            <person name="Sun Q."/>
            <person name="Mori K."/>
        </authorList>
    </citation>
    <scope>NUCLEOTIDE SEQUENCE [LARGE SCALE GENOMIC DNA]</scope>
    <source>
        <strain evidence="18 19">NCAIM B.02336</strain>
    </source>
</reference>
<dbReference type="GO" id="GO:0004362">
    <property type="term" value="F:glutathione-disulfide reductase (NADPH) activity"/>
    <property type="evidence" value="ECO:0007669"/>
    <property type="project" value="UniProtKB-EC"/>
</dbReference>
<keyword evidence="19" id="KW-1185">Reference proteome</keyword>
<proteinExistence type="inferred from homology"/>
<evidence type="ECO:0000259" key="17">
    <source>
        <dbReference type="Pfam" id="PF07992"/>
    </source>
</evidence>
<dbReference type="InterPro" id="IPR023753">
    <property type="entry name" value="FAD/NAD-binding_dom"/>
</dbReference>
<dbReference type="Pfam" id="PF07992">
    <property type="entry name" value="Pyr_redox_2"/>
    <property type="match status" value="1"/>
</dbReference>
<dbReference type="PANTHER" id="PTHR42737">
    <property type="entry name" value="GLUTATHIONE REDUCTASE"/>
    <property type="match status" value="1"/>
</dbReference>